<evidence type="ECO:0000313" key="4">
    <source>
        <dbReference type="Proteomes" id="UP001418222"/>
    </source>
</evidence>
<feature type="compositionally biased region" description="Acidic residues" evidence="1">
    <location>
        <begin position="571"/>
        <end position="586"/>
    </location>
</feature>
<dbReference type="EMBL" id="JBBWWQ010000010">
    <property type="protein sequence ID" value="KAK8937027.1"/>
    <property type="molecule type" value="Genomic_DNA"/>
</dbReference>
<feature type="domain" description="Cupin type-1" evidence="2">
    <location>
        <begin position="252"/>
        <end position="410"/>
    </location>
</feature>
<dbReference type="Proteomes" id="UP001418222">
    <property type="component" value="Unassembled WGS sequence"/>
</dbReference>
<dbReference type="AlphaFoldDB" id="A0AAP0BFN2"/>
<feature type="region of interest" description="Disordered" evidence="1">
    <location>
        <begin position="436"/>
        <end position="597"/>
    </location>
</feature>
<dbReference type="SMART" id="SM00835">
    <property type="entry name" value="Cupin_1"/>
    <property type="match status" value="2"/>
</dbReference>
<comment type="caution">
    <text evidence="3">The sequence shown here is derived from an EMBL/GenBank/DDBJ whole genome shotgun (WGS) entry which is preliminary data.</text>
</comment>
<organism evidence="3 4">
    <name type="scientific">Platanthera zijinensis</name>
    <dbReference type="NCBI Taxonomy" id="2320716"/>
    <lineage>
        <taxon>Eukaryota</taxon>
        <taxon>Viridiplantae</taxon>
        <taxon>Streptophyta</taxon>
        <taxon>Embryophyta</taxon>
        <taxon>Tracheophyta</taxon>
        <taxon>Spermatophyta</taxon>
        <taxon>Magnoliopsida</taxon>
        <taxon>Liliopsida</taxon>
        <taxon>Asparagales</taxon>
        <taxon>Orchidaceae</taxon>
        <taxon>Orchidoideae</taxon>
        <taxon>Orchideae</taxon>
        <taxon>Orchidinae</taxon>
        <taxon>Platanthera</taxon>
    </lineage>
</organism>
<name>A0AAP0BFN2_9ASPA</name>
<feature type="domain" description="Cupin type-1" evidence="2">
    <location>
        <begin position="36"/>
        <end position="196"/>
    </location>
</feature>
<feature type="compositionally biased region" description="Basic and acidic residues" evidence="1">
    <location>
        <begin position="436"/>
        <end position="570"/>
    </location>
</feature>
<reference evidence="3 4" key="1">
    <citation type="journal article" date="2022" name="Nat. Plants">
        <title>Genomes of leafy and leafless Platanthera orchids illuminate the evolution of mycoheterotrophy.</title>
        <authorList>
            <person name="Li M.H."/>
            <person name="Liu K.W."/>
            <person name="Li Z."/>
            <person name="Lu H.C."/>
            <person name="Ye Q.L."/>
            <person name="Zhang D."/>
            <person name="Wang J.Y."/>
            <person name="Li Y.F."/>
            <person name="Zhong Z.M."/>
            <person name="Liu X."/>
            <person name="Yu X."/>
            <person name="Liu D.K."/>
            <person name="Tu X.D."/>
            <person name="Liu B."/>
            <person name="Hao Y."/>
            <person name="Liao X.Y."/>
            <person name="Jiang Y.T."/>
            <person name="Sun W.H."/>
            <person name="Chen J."/>
            <person name="Chen Y.Q."/>
            <person name="Ai Y."/>
            <person name="Zhai J.W."/>
            <person name="Wu S.S."/>
            <person name="Zhou Z."/>
            <person name="Hsiao Y.Y."/>
            <person name="Wu W.L."/>
            <person name="Chen Y.Y."/>
            <person name="Lin Y.F."/>
            <person name="Hsu J.L."/>
            <person name="Li C.Y."/>
            <person name="Wang Z.W."/>
            <person name="Zhao X."/>
            <person name="Zhong W.Y."/>
            <person name="Ma X.K."/>
            <person name="Ma L."/>
            <person name="Huang J."/>
            <person name="Chen G.Z."/>
            <person name="Huang M.Z."/>
            <person name="Huang L."/>
            <person name="Peng D.H."/>
            <person name="Luo Y.B."/>
            <person name="Zou S.Q."/>
            <person name="Chen S.P."/>
            <person name="Lan S."/>
            <person name="Tsai W.C."/>
            <person name="Van de Peer Y."/>
            <person name="Liu Z.J."/>
        </authorList>
    </citation>
    <scope>NUCLEOTIDE SEQUENCE [LARGE SCALE GENOMIC DNA]</scope>
    <source>
        <strain evidence="3">Lor287</strain>
    </source>
</reference>
<evidence type="ECO:0000256" key="1">
    <source>
        <dbReference type="SAM" id="MobiDB-lite"/>
    </source>
</evidence>
<sequence length="597" mass="69665">MKMENLRDYSVWSLVFAVFIFGHLLCPAIGTSGDSPGLVATKESRRRLVHTDAGEITTVDVFNGRKDVGSYHLEFFTLDTRSLFLPVLLHTDMIFYVHTGRGNVSWIDKKRVKVVHVEEGDIYRLEEGTVFYIQSSEDPNRTKLRIHAIFNTGDDQDDTLADSFTGGAYSSIADLVRGFDNEVLQSAFGVPADVIKEITRSEKVPPIIHFGIKNETESFFAMDWREGILEALAGRTTMDYVFRNKRNEEKAFSILKGKRDVENSHGWSTAVTHKEARSLTGSSMGVFMVNLTQGSMIGPHWNPRATEIAIVVKGHGMVQIIMPSAASGLGDYKSSTTKRFYVKEGDVFVVPRFHPMAQLSFENSSFVFVGFSNNAKKNHPQFLAGKWSVLRTLQKEIMAASFNVKSVTLDDLLTKQKDAVLLGCDGCAEEVEKKMDAEIEREEEEKWRKEEEERREMEEARRREEEKEARKQEEEKQREEQRREEEEEQRREKEEEKQRREKEEEKQRHKEMEEETHKREEEEEAIRRKEEKTRRGEEEEEAEAQRRWEEEERREREGKKEEKEQDKSEQSETEEDEEETSWEEEEGKVKWRRMWMI</sequence>
<dbReference type="PANTHER" id="PTHR31189:SF7">
    <property type="entry name" value="OS03G0197300 PROTEIN"/>
    <property type="match status" value="1"/>
</dbReference>
<dbReference type="Pfam" id="PF00190">
    <property type="entry name" value="Cupin_1"/>
    <property type="match status" value="1"/>
</dbReference>
<protein>
    <recommendedName>
        <fullName evidence="2">Cupin type-1 domain-containing protein</fullName>
    </recommendedName>
</protein>
<dbReference type="Gene3D" id="2.60.120.10">
    <property type="entry name" value="Jelly Rolls"/>
    <property type="match status" value="2"/>
</dbReference>
<proteinExistence type="predicted"/>
<dbReference type="SUPFAM" id="SSF51182">
    <property type="entry name" value="RmlC-like cupins"/>
    <property type="match status" value="1"/>
</dbReference>
<dbReference type="CDD" id="cd02245">
    <property type="entry name" value="cupin_7S_vicilin-like_C"/>
    <property type="match status" value="1"/>
</dbReference>
<dbReference type="CDD" id="cd02244">
    <property type="entry name" value="cupin_7S_vicilin-like_N"/>
    <property type="match status" value="1"/>
</dbReference>
<accession>A0AAP0BFN2</accession>
<dbReference type="InterPro" id="IPR014710">
    <property type="entry name" value="RmlC-like_jellyroll"/>
</dbReference>
<dbReference type="InterPro" id="IPR011051">
    <property type="entry name" value="RmlC_Cupin_sf"/>
</dbReference>
<dbReference type="PANTHER" id="PTHR31189">
    <property type="entry name" value="OS03G0336100 PROTEIN-RELATED"/>
    <property type="match status" value="1"/>
</dbReference>
<keyword evidence="4" id="KW-1185">Reference proteome</keyword>
<gene>
    <name evidence="3" type="ORF">KSP39_PZI012176</name>
</gene>
<dbReference type="InterPro" id="IPR006045">
    <property type="entry name" value="Cupin_1"/>
</dbReference>
<evidence type="ECO:0000313" key="3">
    <source>
        <dbReference type="EMBL" id="KAK8937027.1"/>
    </source>
</evidence>
<dbReference type="InterPro" id="IPR050253">
    <property type="entry name" value="Seed_Storage-Functional"/>
</dbReference>
<evidence type="ECO:0000259" key="2">
    <source>
        <dbReference type="SMART" id="SM00835"/>
    </source>
</evidence>